<name>A0A026VVJ9_OOCBI</name>
<proteinExistence type="predicted"/>
<accession>A0A026VVJ9</accession>
<protein>
    <submittedName>
        <fullName evidence="1">Uncharacterized protein</fullName>
    </submittedName>
</protein>
<gene>
    <name evidence="1" type="ORF">X777_15283</name>
</gene>
<reference evidence="1 2" key="1">
    <citation type="journal article" date="2014" name="Curr. Biol.">
        <title>The genome of the clonal raider ant Cerapachys biroi.</title>
        <authorList>
            <person name="Oxley P.R."/>
            <person name="Ji L."/>
            <person name="Fetter-Pruneda I."/>
            <person name="McKenzie S.K."/>
            <person name="Li C."/>
            <person name="Hu H."/>
            <person name="Zhang G."/>
            <person name="Kronauer D.J."/>
        </authorList>
    </citation>
    <scope>NUCLEOTIDE SEQUENCE [LARGE SCALE GENOMIC DNA]</scope>
</reference>
<dbReference type="EMBL" id="KK107778">
    <property type="protein sequence ID" value="EZA47818.1"/>
    <property type="molecule type" value="Genomic_DNA"/>
</dbReference>
<sequence length="142" mass="15736">RRMRILSRRYNLTRTSYKFLEIGIGIPPAANAVAVHNVLGDTTGKEILLTPEMWNGLVDSRAIICDTLARANGEHGPPPSMQLGDLTVRFATINSQPTIRLDTPSGRLTLSASTCALPIRIAAALRPARDRHDDRRRRTRRG</sequence>
<evidence type="ECO:0000313" key="2">
    <source>
        <dbReference type="Proteomes" id="UP000053097"/>
    </source>
</evidence>
<dbReference type="AlphaFoldDB" id="A0A026VVJ9"/>
<organism evidence="1 2">
    <name type="scientific">Ooceraea biroi</name>
    <name type="common">Clonal raider ant</name>
    <name type="synonym">Cerapachys biroi</name>
    <dbReference type="NCBI Taxonomy" id="2015173"/>
    <lineage>
        <taxon>Eukaryota</taxon>
        <taxon>Metazoa</taxon>
        <taxon>Ecdysozoa</taxon>
        <taxon>Arthropoda</taxon>
        <taxon>Hexapoda</taxon>
        <taxon>Insecta</taxon>
        <taxon>Pterygota</taxon>
        <taxon>Neoptera</taxon>
        <taxon>Endopterygota</taxon>
        <taxon>Hymenoptera</taxon>
        <taxon>Apocrita</taxon>
        <taxon>Aculeata</taxon>
        <taxon>Formicoidea</taxon>
        <taxon>Formicidae</taxon>
        <taxon>Dorylinae</taxon>
        <taxon>Ooceraea</taxon>
    </lineage>
</organism>
<evidence type="ECO:0000313" key="1">
    <source>
        <dbReference type="EMBL" id="EZA47818.1"/>
    </source>
</evidence>
<dbReference type="Proteomes" id="UP000053097">
    <property type="component" value="Unassembled WGS sequence"/>
</dbReference>
<keyword evidence="2" id="KW-1185">Reference proteome</keyword>
<feature type="non-terminal residue" evidence="1">
    <location>
        <position position="1"/>
    </location>
</feature>